<dbReference type="AlphaFoldDB" id="A0A9Q3EW20"/>
<organism evidence="2 3">
    <name type="scientific">Austropuccinia psidii MF-1</name>
    <dbReference type="NCBI Taxonomy" id="1389203"/>
    <lineage>
        <taxon>Eukaryota</taxon>
        <taxon>Fungi</taxon>
        <taxon>Dikarya</taxon>
        <taxon>Basidiomycota</taxon>
        <taxon>Pucciniomycotina</taxon>
        <taxon>Pucciniomycetes</taxon>
        <taxon>Pucciniales</taxon>
        <taxon>Sphaerophragmiaceae</taxon>
        <taxon>Austropuccinia</taxon>
    </lineage>
</organism>
<evidence type="ECO:0000256" key="1">
    <source>
        <dbReference type="SAM" id="MobiDB-lite"/>
    </source>
</evidence>
<accession>A0A9Q3EW20</accession>
<sequence>MSQFTEQTQKQFAKLIATHERIKKLTASMDEIVKPLQEGNAQLSQASGETNKIRKQFFEEQHHSKRDRYCLDQDINKLFNVYHNMKPQPKGHVMDNPYCQEDIKTNFALKNKARSPSQYQDGDNMSYSEKEGLKQLPEASS</sequence>
<protein>
    <submittedName>
        <fullName evidence="2">Uncharacterized protein</fullName>
    </submittedName>
</protein>
<reference evidence="2" key="1">
    <citation type="submission" date="2021-03" db="EMBL/GenBank/DDBJ databases">
        <title>Draft genome sequence of rust myrtle Austropuccinia psidii MF-1, a brazilian biotype.</title>
        <authorList>
            <person name="Quecine M.C."/>
            <person name="Pachon D.M.R."/>
            <person name="Bonatelli M.L."/>
            <person name="Correr F.H."/>
            <person name="Franceschini L.M."/>
            <person name="Leite T.F."/>
            <person name="Margarido G.R.A."/>
            <person name="Almeida C.A."/>
            <person name="Ferrarezi J.A."/>
            <person name="Labate C.A."/>
        </authorList>
    </citation>
    <scope>NUCLEOTIDE SEQUENCE</scope>
    <source>
        <strain evidence="2">MF-1</strain>
    </source>
</reference>
<evidence type="ECO:0000313" key="2">
    <source>
        <dbReference type="EMBL" id="MBW0526123.1"/>
    </source>
</evidence>
<feature type="region of interest" description="Disordered" evidence="1">
    <location>
        <begin position="109"/>
        <end position="141"/>
    </location>
</feature>
<feature type="compositionally biased region" description="Polar residues" evidence="1">
    <location>
        <begin position="114"/>
        <end position="127"/>
    </location>
</feature>
<keyword evidence="3" id="KW-1185">Reference proteome</keyword>
<comment type="caution">
    <text evidence="2">The sequence shown here is derived from an EMBL/GenBank/DDBJ whole genome shotgun (WGS) entry which is preliminary data.</text>
</comment>
<gene>
    <name evidence="2" type="ORF">O181_065838</name>
</gene>
<proteinExistence type="predicted"/>
<dbReference type="Proteomes" id="UP000765509">
    <property type="component" value="Unassembled WGS sequence"/>
</dbReference>
<dbReference type="EMBL" id="AVOT02032377">
    <property type="protein sequence ID" value="MBW0526123.1"/>
    <property type="molecule type" value="Genomic_DNA"/>
</dbReference>
<name>A0A9Q3EW20_9BASI</name>
<evidence type="ECO:0000313" key="3">
    <source>
        <dbReference type="Proteomes" id="UP000765509"/>
    </source>
</evidence>